<reference evidence="1 2" key="1">
    <citation type="submission" date="2021-06" db="EMBL/GenBank/DDBJ databases">
        <title>Caerostris darwini draft genome.</title>
        <authorList>
            <person name="Kono N."/>
            <person name="Arakawa K."/>
        </authorList>
    </citation>
    <scope>NUCLEOTIDE SEQUENCE [LARGE SCALE GENOMIC DNA]</scope>
</reference>
<accession>A0AAV4WSG1</accession>
<proteinExistence type="predicted"/>
<organism evidence="1 2">
    <name type="scientific">Caerostris darwini</name>
    <dbReference type="NCBI Taxonomy" id="1538125"/>
    <lineage>
        <taxon>Eukaryota</taxon>
        <taxon>Metazoa</taxon>
        <taxon>Ecdysozoa</taxon>
        <taxon>Arthropoda</taxon>
        <taxon>Chelicerata</taxon>
        <taxon>Arachnida</taxon>
        <taxon>Araneae</taxon>
        <taxon>Araneomorphae</taxon>
        <taxon>Entelegynae</taxon>
        <taxon>Araneoidea</taxon>
        <taxon>Araneidae</taxon>
        <taxon>Caerostris</taxon>
    </lineage>
</organism>
<gene>
    <name evidence="1" type="ORF">CDAR_205491</name>
</gene>
<dbReference type="AlphaFoldDB" id="A0AAV4WSG1"/>
<dbReference type="EMBL" id="BPLQ01015067">
    <property type="protein sequence ID" value="GIY85617.1"/>
    <property type="molecule type" value="Genomic_DNA"/>
</dbReference>
<keyword evidence="2" id="KW-1185">Reference proteome</keyword>
<name>A0AAV4WSG1_9ARAC</name>
<evidence type="ECO:0000313" key="2">
    <source>
        <dbReference type="Proteomes" id="UP001054837"/>
    </source>
</evidence>
<protein>
    <submittedName>
        <fullName evidence="1">Uncharacterized protein</fullName>
    </submittedName>
</protein>
<dbReference type="Proteomes" id="UP001054837">
    <property type="component" value="Unassembled WGS sequence"/>
</dbReference>
<evidence type="ECO:0000313" key="1">
    <source>
        <dbReference type="EMBL" id="GIY85617.1"/>
    </source>
</evidence>
<comment type="caution">
    <text evidence="1">The sequence shown here is derived from an EMBL/GenBank/DDBJ whole genome shotgun (WGS) entry which is preliminary data.</text>
</comment>
<sequence length="92" mass="10541">MSCLRQKRTTASVPFRCTDIRSPVATHFHRLLLEAFAGEVVDVCSDMVGHRPECQWKLRLVGYGPTLRYDITSLITVWIKGKLLYLLSESQM</sequence>